<evidence type="ECO:0000256" key="1">
    <source>
        <dbReference type="ARBA" id="ARBA00001974"/>
    </source>
</evidence>
<evidence type="ECO:0000259" key="8">
    <source>
        <dbReference type="Pfam" id="PF07976"/>
    </source>
</evidence>
<evidence type="ECO:0000259" key="7">
    <source>
        <dbReference type="Pfam" id="PF01494"/>
    </source>
</evidence>
<feature type="domain" description="FAD-binding" evidence="7">
    <location>
        <begin position="32"/>
        <end position="404"/>
    </location>
</feature>
<dbReference type="NCBIfam" id="NF006144">
    <property type="entry name" value="PRK08294.1"/>
    <property type="match status" value="1"/>
</dbReference>
<dbReference type="SUPFAM" id="SSF54373">
    <property type="entry name" value="FAD-linked reductases, C-terminal domain"/>
    <property type="match status" value="1"/>
</dbReference>
<evidence type="ECO:0000256" key="4">
    <source>
        <dbReference type="ARBA" id="ARBA00022827"/>
    </source>
</evidence>
<reference evidence="10" key="1">
    <citation type="journal article" date="2019" name="Int. J. Syst. Evol. Microbiol.">
        <title>The Global Catalogue of Microorganisms (GCM) 10K type strain sequencing project: providing services to taxonomists for standard genome sequencing and annotation.</title>
        <authorList>
            <consortium name="The Broad Institute Genomics Platform"/>
            <consortium name="The Broad Institute Genome Sequencing Center for Infectious Disease"/>
            <person name="Wu L."/>
            <person name="Ma J."/>
        </authorList>
    </citation>
    <scope>NUCLEOTIDE SEQUENCE [LARGE SCALE GENOMIC DNA]</scope>
    <source>
        <strain evidence="10">JCM 16240</strain>
    </source>
</reference>
<feature type="region of interest" description="Disordered" evidence="6">
    <location>
        <begin position="1"/>
        <end position="24"/>
    </location>
</feature>
<accession>A0ABP3D9E1</accession>
<evidence type="ECO:0000313" key="10">
    <source>
        <dbReference type="Proteomes" id="UP001501176"/>
    </source>
</evidence>
<evidence type="ECO:0000256" key="5">
    <source>
        <dbReference type="ARBA" id="ARBA00023002"/>
    </source>
</evidence>
<dbReference type="SUPFAM" id="SSF52833">
    <property type="entry name" value="Thioredoxin-like"/>
    <property type="match status" value="1"/>
</dbReference>
<dbReference type="Pfam" id="PF07976">
    <property type="entry name" value="Phe_hydrox_dim"/>
    <property type="match status" value="1"/>
</dbReference>
<dbReference type="PANTHER" id="PTHR43004">
    <property type="entry name" value="TRK SYSTEM POTASSIUM UPTAKE PROTEIN"/>
    <property type="match status" value="1"/>
</dbReference>
<dbReference type="InterPro" id="IPR038220">
    <property type="entry name" value="PHOX_C_sf"/>
</dbReference>
<dbReference type="Gene3D" id="3.40.30.20">
    <property type="match status" value="1"/>
</dbReference>
<dbReference type="InterPro" id="IPR036188">
    <property type="entry name" value="FAD/NAD-bd_sf"/>
</dbReference>
<dbReference type="Pfam" id="PF01494">
    <property type="entry name" value="FAD_binding_3"/>
    <property type="match status" value="1"/>
</dbReference>
<evidence type="ECO:0000256" key="2">
    <source>
        <dbReference type="ARBA" id="ARBA00007801"/>
    </source>
</evidence>
<keyword evidence="4" id="KW-0274">FAD</keyword>
<protein>
    <submittedName>
        <fullName evidence="9">FAD-dependent monooxygenase</fullName>
    </submittedName>
</protein>
<keyword evidence="3" id="KW-0285">Flavoprotein</keyword>
<dbReference type="Proteomes" id="UP001501176">
    <property type="component" value="Unassembled WGS sequence"/>
</dbReference>
<dbReference type="PRINTS" id="PR00420">
    <property type="entry name" value="RNGMNOXGNASE"/>
</dbReference>
<evidence type="ECO:0000313" key="9">
    <source>
        <dbReference type="EMBL" id="GAA0226668.1"/>
    </source>
</evidence>
<dbReference type="InterPro" id="IPR002938">
    <property type="entry name" value="FAD-bd"/>
</dbReference>
<gene>
    <name evidence="9" type="ORF">GCM10009125_14530</name>
</gene>
<dbReference type="GO" id="GO:0004497">
    <property type="term" value="F:monooxygenase activity"/>
    <property type="evidence" value="ECO:0007669"/>
    <property type="project" value="UniProtKB-KW"/>
</dbReference>
<sequence length="630" mass="69376">MKYHHHGYVSHDPRIQAPAGAGIDRPEELPERVDVLIVGAGPAGMITAAQLSQFPGIVTRIVDRRAGRLEVGLADGLQPRSLETFEAFGFAQRLAAEACHVTKTAFWKPDPQNPADIVRVSRVDEDPHDVSEYPHLTVNQARVLDYFAEFMTNAPTRMKPDYGYEFLGLTVADEGDYPVAVRLARVGDASGGQRIVHARYVVGADGGRSGVRKAIGLALQGVSSNHAWGVMDLLADTDFPDIRTKCAIQSEADGNILLIPREGGFLFRLYVDLGEVNESDAGAVRNMPVEQIIERAQRIFHPYRLDVREVAWHSVYEVGHRLCDHFDDAIPVAGKAPRSPRVFIAGDAGHTHSAKAGQGMNASMQDGFNLGWKLGHVLEGRSPARLLSTYSAERQKIGQDLIDQDLRWATQMAKSSEAFATHAEFEQAYLRITEFAQGFMTCYAPSMIVAPAAHQSLAAGYPVGKRFRSAEVMRVADANRLHLGHEARADGRWRIYVFADSARAGEDSPLAALGRWLDESPESPIRGYTPAGLDENAWFDLKVIYQQDYAAVDIGRVPAVFLPRVGTHRLPDLENVYAALPDRDIFQLRGIDRQGAVVIVRPDQYVANVLPLTATDELAGFIRSFAARQQ</sequence>
<comment type="cofactor">
    <cofactor evidence="1">
        <name>FAD</name>
        <dbReference type="ChEBI" id="CHEBI:57692"/>
    </cofactor>
</comment>
<comment type="similarity">
    <text evidence="2">Belongs to the PheA/TfdB FAD monooxygenase family.</text>
</comment>
<dbReference type="InterPro" id="IPR012941">
    <property type="entry name" value="Phe_hydrox_C_dim_dom"/>
</dbReference>
<comment type="caution">
    <text evidence="9">The sequence shown here is derived from an EMBL/GenBank/DDBJ whole genome shotgun (WGS) entry which is preliminary data.</text>
</comment>
<dbReference type="CDD" id="cd02979">
    <property type="entry name" value="PHOX_C"/>
    <property type="match status" value="1"/>
</dbReference>
<evidence type="ECO:0000256" key="3">
    <source>
        <dbReference type="ARBA" id="ARBA00022630"/>
    </source>
</evidence>
<keyword evidence="9" id="KW-0503">Monooxygenase</keyword>
<dbReference type="Gene3D" id="3.30.9.10">
    <property type="entry name" value="D-Amino Acid Oxidase, subunit A, domain 2"/>
    <property type="match status" value="1"/>
</dbReference>
<proteinExistence type="inferred from homology"/>
<dbReference type="RefSeq" id="WP_343820707.1">
    <property type="nucleotide sequence ID" value="NZ_BAAAFN010000011.1"/>
</dbReference>
<dbReference type="InterPro" id="IPR036249">
    <property type="entry name" value="Thioredoxin-like_sf"/>
</dbReference>
<dbReference type="InterPro" id="IPR050641">
    <property type="entry name" value="RIFMO-like"/>
</dbReference>
<dbReference type="EMBL" id="BAAAFN010000011">
    <property type="protein sequence ID" value="GAA0226668.1"/>
    <property type="molecule type" value="Genomic_DNA"/>
</dbReference>
<dbReference type="Gene3D" id="3.50.50.60">
    <property type="entry name" value="FAD/NAD(P)-binding domain"/>
    <property type="match status" value="1"/>
</dbReference>
<dbReference type="PANTHER" id="PTHR43004:SF19">
    <property type="entry name" value="BINDING MONOOXYGENASE, PUTATIVE (JCVI)-RELATED"/>
    <property type="match status" value="1"/>
</dbReference>
<evidence type="ECO:0000256" key="6">
    <source>
        <dbReference type="SAM" id="MobiDB-lite"/>
    </source>
</evidence>
<keyword evidence="10" id="KW-1185">Reference proteome</keyword>
<name>A0ABP3D9E1_9BURK</name>
<feature type="domain" description="Phenol hydroxylase-like C-terminal dimerisation" evidence="8">
    <location>
        <begin position="443"/>
        <end position="629"/>
    </location>
</feature>
<organism evidence="9 10">
    <name type="scientific">Castellaniella daejeonensis</name>
    <dbReference type="NCBI Taxonomy" id="659013"/>
    <lineage>
        <taxon>Bacteria</taxon>
        <taxon>Pseudomonadati</taxon>
        <taxon>Pseudomonadota</taxon>
        <taxon>Betaproteobacteria</taxon>
        <taxon>Burkholderiales</taxon>
        <taxon>Alcaligenaceae</taxon>
        <taxon>Castellaniella</taxon>
    </lineage>
</organism>
<dbReference type="SUPFAM" id="SSF51905">
    <property type="entry name" value="FAD/NAD(P)-binding domain"/>
    <property type="match status" value="1"/>
</dbReference>
<keyword evidence="5" id="KW-0560">Oxidoreductase</keyword>